<feature type="non-terminal residue" evidence="2">
    <location>
        <position position="53"/>
    </location>
</feature>
<dbReference type="InParanoid" id="A0A136IW44"/>
<dbReference type="Proteomes" id="UP000070501">
    <property type="component" value="Unassembled WGS sequence"/>
</dbReference>
<organism evidence="2 3">
    <name type="scientific">Microdochium bolleyi</name>
    <dbReference type="NCBI Taxonomy" id="196109"/>
    <lineage>
        <taxon>Eukaryota</taxon>
        <taxon>Fungi</taxon>
        <taxon>Dikarya</taxon>
        <taxon>Ascomycota</taxon>
        <taxon>Pezizomycotina</taxon>
        <taxon>Sordariomycetes</taxon>
        <taxon>Xylariomycetidae</taxon>
        <taxon>Xylariales</taxon>
        <taxon>Microdochiaceae</taxon>
        <taxon>Microdochium</taxon>
    </lineage>
</organism>
<feature type="transmembrane region" description="Helical" evidence="1">
    <location>
        <begin position="12"/>
        <end position="32"/>
    </location>
</feature>
<keyword evidence="1" id="KW-0472">Membrane</keyword>
<protein>
    <submittedName>
        <fullName evidence="2">Uncharacterized protein</fullName>
    </submittedName>
</protein>
<reference evidence="3" key="1">
    <citation type="submission" date="2016-02" db="EMBL/GenBank/DDBJ databases">
        <title>Draft genome sequence of Microdochium bolleyi, a fungal endophyte of beachgrass.</title>
        <authorList>
            <consortium name="DOE Joint Genome Institute"/>
            <person name="David A.S."/>
            <person name="May G."/>
            <person name="Haridas S."/>
            <person name="Lim J."/>
            <person name="Wang M."/>
            <person name="Labutti K."/>
            <person name="Lipzen A."/>
            <person name="Barry K."/>
            <person name="Grigoriev I.V."/>
        </authorList>
    </citation>
    <scope>NUCLEOTIDE SEQUENCE [LARGE SCALE GENOMIC DNA]</scope>
    <source>
        <strain evidence="3">J235TASD1</strain>
    </source>
</reference>
<accession>A0A136IW44</accession>
<sequence length="53" mass="6457">MCLRIEVAWRFEYSLIVCYGFDIIFCLFIAWWKVHLFGLSVQVSSWLRRINKV</sequence>
<keyword evidence="1" id="KW-0812">Transmembrane</keyword>
<proteinExistence type="predicted"/>
<gene>
    <name evidence="2" type="ORF">Micbo1qcDRAFT_165877</name>
</gene>
<keyword evidence="3" id="KW-1185">Reference proteome</keyword>
<evidence type="ECO:0000313" key="2">
    <source>
        <dbReference type="EMBL" id="KXJ89105.1"/>
    </source>
</evidence>
<keyword evidence="1" id="KW-1133">Transmembrane helix</keyword>
<evidence type="ECO:0000313" key="3">
    <source>
        <dbReference type="Proteomes" id="UP000070501"/>
    </source>
</evidence>
<dbReference type="AlphaFoldDB" id="A0A136IW44"/>
<evidence type="ECO:0000256" key="1">
    <source>
        <dbReference type="SAM" id="Phobius"/>
    </source>
</evidence>
<dbReference type="EMBL" id="KQ964256">
    <property type="protein sequence ID" value="KXJ89105.1"/>
    <property type="molecule type" value="Genomic_DNA"/>
</dbReference>
<name>A0A136IW44_9PEZI</name>